<comment type="caution">
    <text evidence="10">The sequence shown here is derived from an EMBL/GenBank/DDBJ whole genome shotgun (WGS) entry which is preliminary data.</text>
</comment>
<feature type="transmembrane region" description="Helical" evidence="7">
    <location>
        <begin position="214"/>
        <end position="233"/>
    </location>
</feature>
<name>A0A4U5MWB7_STECR</name>
<keyword evidence="8" id="KW-0732">Signal</keyword>
<feature type="transmembrane region" description="Helical" evidence="7">
    <location>
        <begin position="305"/>
        <end position="329"/>
    </location>
</feature>
<feature type="domain" description="G-protein coupled receptors family 2 profile 1" evidence="9">
    <location>
        <begin position="32"/>
        <end position="107"/>
    </location>
</feature>
<dbReference type="Proteomes" id="UP000298663">
    <property type="component" value="Unassembled WGS sequence"/>
</dbReference>
<evidence type="ECO:0000256" key="8">
    <source>
        <dbReference type="SAM" id="SignalP"/>
    </source>
</evidence>
<dbReference type="GO" id="GO:0017046">
    <property type="term" value="F:peptide hormone binding"/>
    <property type="evidence" value="ECO:0007669"/>
    <property type="project" value="TreeGrafter"/>
</dbReference>
<evidence type="ECO:0000256" key="6">
    <source>
        <dbReference type="ARBA" id="ARBA00023136"/>
    </source>
</evidence>
<dbReference type="InterPro" id="IPR001879">
    <property type="entry name" value="GPCR_2_extracellular_dom"/>
</dbReference>
<proteinExistence type="inferred from homology"/>
<dbReference type="Gene3D" id="1.20.1070.10">
    <property type="entry name" value="Rhodopsin 7-helix transmembrane proteins"/>
    <property type="match status" value="1"/>
</dbReference>
<protein>
    <recommendedName>
        <fullName evidence="9">G-protein coupled receptors family 2 profile 1 domain-containing protein</fullName>
    </recommendedName>
</protein>
<reference evidence="10 11" key="2">
    <citation type="journal article" date="2019" name="G3 (Bethesda)">
        <title>Hybrid Assembly of the Genome of the Entomopathogenic Nematode Steinernema carpocapsae Identifies the X-Chromosome.</title>
        <authorList>
            <person name="Serra L."/>
            <person name="Macchietto M."/>
            <person name="Macias-Munoz A."/>
            <person name="McGill C.J."/>
            <person name="Rodriguez I.M."/>
            <person name="Rodriguez B."/>
            <person name="Murad R."/>
            <person name="Mortazavi A."/>
        </authorList>
    </citation>
    <scope>NUCLEOTIDE SEQUENCE [LARGE SCALE GENOMIC DNA]</scope>
    <source>
        <strain evidence="10 11">ALL</strain>
    </source>
</reference>
<comment type="subcellular location">
    <subcellularLocation>
        <location evidence="1">Cell membrane</location>
        <topology evidence="1">Multi-pass membrane protein</topology>
    </subcellularLocation>
</comment>
<dbReference type="SMART" id="SM00008">
    <property type="entry name" value="HormR"/>
    <property type="match status" value="1"/>
</dbReference>
<sequence>MSVLLLVSLVSTLLQHSSTLQNNDLTYNSFQACSSLNLLNDVPSDYCPFYFDLITCWNATAPGTVATVFCGNDLTFEHAVFIKCLPNGTWDVSGNVFGRYAKCNRRAYDSILLEKFTAFSQAVYVIALIGYVSSCVCLIAAVVLLVLFKKLIHLQYQLHFCLFLALLLKTFMKDTKSIRNSAQMNMVTKLGFGKYCGLAGVSLFKLVNAKIHNLVVPLVFVVIRASLIIPIWLQKLPLALLFMLNFGLAIVLIYKACTRLRFMEYSDDQYEFMKRVQSTICVLVFCGGAFYVFDFSVYVSNNDKVTIAVLNLLNVIYDSFIVSSHKLIFNHGILGLLHRVHLLLQRSRVFDGSEWKTNLCLIYRS</sequence>
<keyword evidence="6 7" id="KW-0472">Membrane</keyword>
<keyword evidence="5 7" id="KW-1133">Transmembrane helix</keyword>
<dbReference type="PRINTS" id="PR00249">
    <property type="entry name" value="GPCRSECRETIN"/>
</dbReference>
<dbReference type="PANTHER" id="PTHR45620">
    <property type="entry name" value="PDF RECEPTOR-LIKE PROTEIN-RELATED"/>
    <property type="match status" value="1"/>
</dbReference>
<reference evidence="10 11" key="1">
    <citation type="journal article" date="2015" name="Genome Biol.">
        <title>Comparative genomics of Steinernema reveals deeply conserved gene regulatory networks.</title>
        <authorList>
            <person name="Dillman A.R."/>
            <person name="Macchietto M."/>
            <person name="Porter C.F."/>
            <person name="Rogers A."/>
            <person name="Williams B."/>
            <person name="Antoshechkin I."/>
            <person name="Lee M.M."/>
            <person name="Goodwin Z."/>
            <person name="Lu X."/>
            <person name="Lewis E.E."/>
            <person name="Goodrich-Blair H."/>
            <person name="Stock S.P."/>
            <person name="Adams B.J."/>
            <person name="Sternberg P.W."/>
            <person name="Mortazavi A."/>
        </authorList>
    </citation>
    <scope>NUCLEOTIDE SEQUENCE [LARGE SCALE GENOMIC DNA]</scope>
    <source>
        <strain evidence="10 11">ALL</strain>
    </source>
</reference>
<dbReference type="GO" id="GO:0007188">
    <property type="term" value="P:adenylate cyclase-modulating G protein-coupled receptor signaling pathway"/>
    <property type="evidence" value="ECO:0007669"/>
    <property type="project" value="TreeGrafter"/>
</dbReference>
<evidence type="ECO:0000313" key="10">
    <source>
        <dbReference type="EMBL" id="TKR73823.1"/>
    </source>
</evidence>
<feature type="transmembrane region" description="Helical" evidence="7">
    <location>
        <begin position="278"/>
        <end position="299"/>
    </location>
</feature>
<keyword evidence="3" id="KW-1003">Cell membrane</keyword>
<evidence type="ECO:0000313" key="11">
    <source>
        <dbReference type="Proteomes" id="UP000298663"/>
    </source>
</evidence>
<gene>
    <name evidence="10" type="ORF">L596_021086</name>
</gene>
<dbReference type="InterPro" id="IPR036445">
    <property type="entry name" value="GPCR_2_extracell_dom_sf"/>
</dbReference>
<dbReference type="InterPro" id="IPR050332">
    <property type="entry name" value="GPCR_2"/>
</dbReference>
<accession>A0A4U5MWB7</accession>
<evidence type="ECO:0000256" key="3">
    <source>
        <dbReference type="ARBA" id="ARBA00022475"/>
    </source>
</evidence>
<evidence type="ECO:0000256" key="4">
    <source>
        <dbReference type="ARBA" id="ARBA00022692"/>
    </source>
</evidence>
<feature type="transmembrane region" description="Helical" evidence="7">
    <location>
        <begin position="122"/>
        <end position="147"/>
    </location>
</feature>
<dbReference type="GO" id="GO:0005886">
    <property type="term" value="C:plasma membrane"/>
    <property type="evidence" value="ECO:0007669"/>
    <property type="project" value="UniProtKB-SubCell"/>
</dbReference>
<evidence type="ECO:0000256" key="2">
    <source>
        <dbReference type="ARBA" id="ARBA00005314"/>
    </source>
</evidence>
<dbReference type="GO" id="GO:0008528">
    <property type="term" value="F:G protein-coupled peptide receptor activity"/>
    <property type="evidence" value="ECO:0007669"/>
    <property type="project" value="TreeGrafter"/>
</dbReference>
<evidence type="ECO:0000256" key="5">
    <source>
        <dbReference type="ARBA" id="ARBA00022989"/>
    </source>
</evidence>
<evidence type="ECO:0000256" key="7">
    <source>
        <dbReference type="SAM" id="Phobius"/>
    </source>
</evidence>
<feature type="chain" id="PRO_5020979989" description="G-protein coupled receptors family 2 profile 1 domain-containing protein" evidence="8">
    <location>
        <begin position="20"/>
        <end position="365"/>
    </location>
</feature>
<dbReference type="Gene3D" id="4.10.1240.10">
    <property type="entry name" value="GPCR, family 2, extracellular hormone receptor domain"/>
    <property type="match status" value="1"/>
</dbReference>
<dbReference type="PANTHER" id="PTHR45620:SF15">
    <property type="entry name" value="DIURETIC HORMONE 44 RECEPTOR 1-RELATED"/>
    <property type="match status" value="1"/>
</dbReference>
<dbReference type="EMBL" id="AZBU02000006">
    <property type="protein sequence ID" value="TKR73823.1"/>
    <property type="molecule type" value="Genomic_DNA"/>
</dbReference>
<dbReference type="InterPro" id="IPR000832">
    <property type="entry name" value="GPCR_2_secretin-like"/>
</dbReference>
<keyword evidence="11" id="KW-1185">Reference proteome</keyword>
<comment type="similarity">
    <text evidence="2">Belongs to the G-protein coupled receptor 2 family.</text>
</comment>
<feature type="signal peptide" evidence="8">
    <location>
        <begin position="1"/>
        <end position="19"/>
    </location>
</feature>
<organism evidence="10 11">
    <name type="scientific">Steinernema carpocapsae</name>
    <name type="common">Entomopathogenic nematode</name>
    <dbReference type="NCBI Taxonomy" id="34508"/>
    <lineage>
        <taxon>Eukaryota</taxon>
        <taxon>Metazoa</taxon>
        <taxon>Ecdysozoa</taxon>
        <taxon>Nematoda</taxon>
        <taxon>Chromadorea</taxon>
        <taxon>Rhabditida</taxon>
        <taxon>Tylenchina</taxon>
        <taxon>Panagrolaimomorpha</taxon>
        <taxon>Strongyloidoidea</taxon>
        <taxon>Steinernematidae</taxon>
        <taxon>Steinernema</taxon>
    </lineage>
</organism>
<feature type="transmembrane region" description="Helical" evidence="7">
    <location>
        <begin position="239"/>
        <end position="257"/>
    </location>
</feature>
<evidence type="ECO:0000259" key="9">
    <source>
        <dbReference type="PROSITE" id="PS50227"/>
    </source>
</evidence>
<dbReference type="AlphaFoldDB" id="A0A4U5MWB7"/>
<dbReference type="Pfam" id="PF00002">
    <property type="entry name" value="7tm_2"/>
    <property type="match status" value="1"/>
</dbReference>
<evidence type="ECO:0000256" key="1">
    <source>
        <dbReference type="ARBA" id="ARBA00004651"/>
    </source>
</evidence>
<dbReference type="Pfam" id="PF02793">
    <property type="entry name" value="HRM"/>
    <property type="match status" value="1"/>
</dbReference>
<keyword evidence="4 7" id="KW-0812">Transmembrane</keyword>
<dbReference type="PROSITE" id="PS50227">
    <property type="entry name" value="G_PROTEIN_RECEP_F2_3"/>
    <property type="match status" value="1"/>
</dbReference>
<dbReference type="SUPFAM" id="SSF111418">
    <property type="entry name" value="Hormone receptor domain"/>
    <property type="match status" value="1"/>
</dbReference>